<reference evidence="1" key="1">
    <citation type="submission" date="2014-11" db="EMBL/GenBank/DDBJ databases">
        <authorList>
            <person name="Amaro Gonzalez C."/>
        </authorList>
    </citation>
    <scope>NUCLEOTIDE SEQUENCE</scope>
</reference>
<evidence type="ECO:0000313" key="1">
    <source>
        <dbReference type="EMBL" id="JAH29037.1"/>
    </source>
</evidence>
<accession>A0A0E9RJP8</accession>
<protein>
    <submittedName>
        <fullName evidence="1">Uncharacterized protein</fullName>
    </submittedName>
</protein>
<name>A0A0E9RJP8_ANGAN</name>
<sequence>MPSKFGRVHVSVHALCKFGRAPGIPC</sequence>
<dbReference type="AlphaFoldDB" id="A0A0E9RJP8"/>
<reference evidence="1" key="2">
    <citation type="journal article" date="2015" name="Fish Shellfish Immunol.">
        <title>Early steps in the European eel (Anguilla anguilla)-Vibrio vulnificus interaction in the gills: Role of the RtxA13 toxin.</title>
        <authorList>
            <person name="Callol A."/>
            <person name="Pajuelo D."/>
            <person name="Ebbesson L."/>
            <person name="Teles M."/>
            <person name="MacKenzie S."/>
            <person name="Amaro C."/>
        </authorList>
    </citation>
    <scope>NUCLEOTIDE SEQUENCE</scope>
</reference>
<proteinExistence type="predicted"/>
<organism evidence="1">
    <name type="scientific">Anguilla anguilla</name>
    <name type="common">European freshwater eel</name>
    <name type="synonym">Muraena anguilla</name>
    <dbReference type="NCBI Taxonomy" id="7936"/>
    <lineage>
        <taxon>Eukaryota</taxon>
        <taxon>Metazoa</taxon>
        <taxon>Chordata</taxon>
        <taxon>Craniata</taxon>
        <taxon>Vertebrata</taxon>
        <taxon>Euteleostomi</taxon>
        <taxon>Actinopterygii</taxon>
        <taxon>Neopterygii</taxon>
        <taxon>Teleostei</taxon>
        <taxon>Anguilliformes</taxon>
        <taxon>Anguillidae</taxon>
        <taxon>Anguilla</taxon>
    </lineage>
</organism>
<dbReference type="EMBL" id="GBXM01079540">
    <property type="protein sequence ID" value="JAH29037.1"/>
    <property type="molecule type" value="Transcribed_RNA"/>
</dbReference>